<name>A0A974DJQ5_XENLA</name>
<evidence type="ECO:0000313" key="1">
    <source>
        <dbReference type="EMBL" id="OCT91857.1"/>
    </source>
</evidence>
<gene>
    <name evidence="1" type="ORF">XELAEV_18014915mg</name>
</gene>
<proteinExistence type="predicted"/>
<accession>A0A974DJQ5</accession>
<dbReference type="Proteomes" id="UP000694892">
    <property type="component" value="Chromosome 2S"/>
</dbReference>
<evidence type="ECO:0000313" key="2">
    <source>
        <dbReference type="Proteomes" id="UP000694892"/>
    </source>
</evidence>
<protein>
    <submittedName>
        <fullName evidence="1">Uncharacterized protein</fullName>
    </submittedName>
</protein>
<organism evidence="1 2">
    <name type="scientific">Xenopus laevis</name>
    <name type="common">African clawed frog</name>
    <dbReference type="NCBI Taxonomy" id="8355"/>
    <lineage>
        <taxon>Eukaryota</taxon>
        <taxon>Metazoa</taxon>
        <taxon>Chordata</taxon>
        <taxon>Craniata</taxon>
        <taxon>Vertebrata</taxon>
        <taxon>Euteleostomi</taxon>
        <taxon>Amphibia</taxon>
        <taxon>Batrachia</taxon>
        <taxon>Anura</taxon>
        <taxon>Pipoidea</taxon>
        <taxon>Pipidae</taxon>
        <taxon>Xenopodinae</taxon>
        <taxon>Xenopus</taxon>
        <taxon>Xenopus</taxon>
    </lineage>
</organism>
<dbReference type="EMBL" id="CM004469">
    <property type="protein sequence ID" value="OCT91857.1"/>
    <property type="molecule type" value="Genomic_DNA"/>
</dbReference>
<dbReference type="AlphaFoldDB" id="A0A974DJQ5"/>
<sequence>MSHCTRAPCSPGLALHVLRRVAQPTTANCCISYPIECNATLLPYCPYYEYCINVPLLDIFLLLLLLLSVHHCHDNCPLFLRQMAQIGQILGGTVGARRPH</sequence>
<reference evidence="2" key="1">
    <citation type="journal article" date="2016" name="Nature">
        <title>Genome evolution in the allotetraploid frog Xenopus laevis.</title>
        <authorList>
            <person name="Session A.M."/>
            <person name="Uno Y."/>
            <person name="Kwon T."/>
            <person name="Chapman J.A."/>
            <person name="Toyoda A."/>
            <person name="Takahashi S."/>
            <person name="Fukui A."/>
            <person name="Hikosaka A."/>
            <person name="Suzuki A."/>
            <person name="Kondo M."/>
            <person name="van Heeringen S.J."/>
            <person name="Quigley I."/>
            <person name="Heinz S."/>
            <person name="Ogino H."/>
            <person name="Ochi H."/>
            <person name="Hellsten U."/>
            <person name="Lyons J.B."/>
            <person name="Simakov O."/>
            <person name="Putnam N."/>
            <person name="Stites J."/>
            <person name="Kuroki Y."/>
            <person name="Tanaka T."/>
            <person name="Michiue T."/>
            <person name="Watanabe M."/>
            <person name="Bogdanovic O."/>
            <person name="Lister R."/>
            <person name="Georgiou G."/>
            <person name="Paranjpe S.S."/>
            <person name="van Kruijsbergen I."/>
            <person name="Shu S."/>
            <person name="Carlson J."/>
            <person name="Kinoshita T."/>
            <person name="Ohta Y."/>
            <person name="Mawaribuchi S."/>
            <person name="Jenkins J."/>
            <person name="Grimwood J."/>
            <person name="Schmutz J."/>
            <person name="Mitros T."/>
            <person name="Mozaffari S.V."/>
            <person name="Suzuki Y."/>
            <person name="Haramoto Y."/>
            <person name="Yamamoto T.S."/>
            <person name="Takagi C."/>
            <person name="Heald R."/>
            <person name="Miller K."/>
            <person name="Haudenschild C."/>
            <person name="Kitzman J."/>
            <person name="Nakayama T."/>
            <person name="Izutsu Y."/>
            <person name="Robert J."/>
            <person name="Fortriede J."/>
            <person name="Burns K."/>
            <person name="Lotay V."/>
            <person name="Karimi K."/>
            <person name="Yasuoka Y."/>
            <person name="Dichmann D.S."/>
            <person name="Flajnik M.F."/>
            <person name="Houston D.W."/>
            <person name="Shendure J."/>
            <person name="DuPasquier L."/>
            <person name="Vize P.D."/>
            <person name="Zorn A.M."/>
            <person name="Ito M."/>
            <person name="Marcotte E.M."/>
            <person name="Wallingford J.B."/>
            <person name="Ito Y."/>
            <person name="Asashima M."/>
            <person name="Ueno N."/>
            <person name="Matsuda Y."/>
            <person name="Veenstra G.J."/>
            <person name="Fujiyama A."/>
            <person name="Harland R.M."/>
            <person name="Taira M."/>
            <person name="Rokhsar D.S."/>
        </authorList>
    </citation>
    <scope>NUCLEOTIDE SEQUENCE [LARGE SCALE GENOMIC DNA]</scope>
    <source>
        <strain evidence="2">J</strain>
    </source>
</reference>